<gene>
    <name evidence="2" type="ORF">BP5553_00309</name>
</gene>
<protein>
    <submittedName>
        <fullName evidence="2">Uncharacterized protein</fullName>
    </submittedName>
</protein>
<dbReference type="OrthoDB" id="426718at2759"/>
<dbReference type="PANTHER" id="PTHR37490:SF2">
    <property type="match status" value="1"/>
</dbReference>
<feature type="chain" id="PRO_5016851719" evidence="1">
    <location>
        <begin position="28"/>
        <end position="245"/>
    </location>
</feature>
<proteinExistence type="predicted"/>
<feature type="signal peptide" evidence="1">
    <location>
        <begin position="1"/>
        <end position="27"/>
    </location>
</feature>
<comment type="caution">
    <text evidence="2">The sequence shown here is derived from an EMBL/GenBank/DDBJ whole genome shotgun (WGS) entry which is preliminary data.</text>
</comment>
<reference evidence="2 3" key="1">
    <citation type="journal article" date="2018" name="IMA Fungus">
        <title>IMA Genome-F 9: Draft genome sequence of Annulohypoxylon stygium, Aspergillus mulundensis, Berkeleyomyces basicola (syn. Thielaviopsis basicola), Ceratocystis smalleyi, two Cercospora beticola strains, Coleophoma cylindrospora, Fusarium fracticaudum, Phialophora cf. hyalina, and Morchella septimelata.</title>
        <authorList>
            <person name="Wingfield B.D."/>
            <person name="Bills G.F."/>
            <person name="Dong Y."/>
            <person name="Huang W."/>
            <person name="Nel W.J."/>
            <person name="Swalarsk-Parry B.S."/>
            <person name="Vaghefi N."/>
            <person name="Wilken P.M."/>
            <person name="An Z."/>
            <person name="de Beer Z.W."/>
            <person name="De Vos L."/>
            <person name="Chen L."/>
            <person name="Duong T.A."/>
            <person name="Gao Y."/>
            <person name="Hammerbacher A."/>
            <person name="Kikkert J.R."/>
            <person name="Li Y."/>
            <person name="Li H."/>
            <person name="Li K."/>
            <person name="Li Q."/>
            <person name="Liu X."/>
            <person name="Ma X."/>
            <person name="Naidoo K."/>
            <person name="Pethybridge S.J."/>
            <person name="Sun J."/>
            <person name="Steenkamp E.T."/>
            <person name="van der Nest M.A."/>
            <person name="van Wyk S."/>
            <person name="Wingfield M.J."/>
            <person name="Xiong C."/>
            <person name="Yue Q."/>
            <person name="Zhang X."/>
        </authorList>
    </citation>
    <scope>NUCLEOTIDE SEQUENCE [LARGE SCALE GENOMIC DNA]</scope>
    <source>
        <strain evidence="2 3">BP 5553</strain>
    </source>
</reference>
<keyword evidence="1" id="KW-0732">Signal</keyword>
<dbReference type="PANTHER" id="PTHR37490">
    <property type="entry name" value="EXPRESSED PROTEIN"/>
    <property type="match status" value="1"/>
</dbReference>
<dbReference type="GeneID" id="43593158"/>
<evidence type="ECO:0000256" key="1">
    <source>
        <dbReference type="SAM" id="SignalP"/>
    </source>
</evidence>
<dbReference type="InterPro" id="IPR021838">
    <property type="entry name" value="DUF3431"/>
</dbReference>
<evidence type="ECO:0000313" key="3">
    <source>
        <dbReference type="Proteomes" id="UP000254866"/>
    </source>
</evidence>
<dbReference type="RefSeq" id="XP_031872986.1">
    <property type="nucleotide sequence ID" value="XM_032008932.1"/>
</dbReference>
<dbReference type="EMBL" id="NPIC01000001">
    <property type="protein sequence ID" value="RDL40330.1"/>
    <property type="molecule type" value="Genomic_DNA"/>
</dbReference>
<name>A0A370TXU5_9HELO</name>
<accession>A0A370TXU5</accession>
<dbReference type="AlphaFoldDB" id="A0A370TXU5"/>
<dbReference type="STRING" id="2656787.A0A370TXU5"/>
<dbReference type="Proteomes" id="UP000254866">
    <property type="component" value="Unassembled WGS sequence"/>
</dbReference>
<organism evidence="2 3">
    <name type="scientific">Venustampulla echinocandica</name>
    <dbReference type="NCBI Taxonomy" id="2656787"/>
    <lineage>
        <taxon>Eukaryota</taxon>
        <taxon>Fungi</taxon>
        <taxon>Dikarya</taxon>
        <taxon>Ascomycota</taxon>
        <taxon>Pezizomycotina</taxon>
        <taxon>Leotiomycetes</taxon>
        <taxon>Helotiales</taxon>
        <taxon>Pleuroascaceae</taxon>
        <taxon>Venustampulla</taxon>
    </lineage>
</organism>
<dbReference type="Pfam" id="PF11913">
    <property type="entry name" value="DUF3431"/>
    <property type="match status" value="1"/>
</dbReference>
<sequence length="245" mass="28097">MAKRYKALLLITTISLSLLAWHQYTKSKTWWSFPNYDDGSPAGERAIYTVDDRSARLHTSTNKGKESLAYLTYIISHYSSLPSTVVFLHSHRSGYLRGWHTDAWGWDNVRALRSLRLSYVQESGYVILRCNWKPGCLPAHYSPNTHVTKEVWLEVFGYGANGTAEQVPDQVGQACCPQFAVSRTQIIARPLEDYISYRQWVLDTEMSDEKSGRVMEFLWHVIFGKGPVYCPEPSTCYCKVYGRCD</sequence>
<keyword evidence="3" id="KW-1185">Reference proteome</keyword>
<evidence type="ECO:0000313" key="2">
    <source>
        <dbReference type="EMBL" id="RDL40330.1"/>
    </source>
</evidence>